<evidence type="ECO:0000256" key="2">
    <source>
        <dbReference type="ARBA" id="ARBA00006510"/>
    </source>
</evidence>
<organism evidence="9 10">
    <name type="scientific">Balaenoptera acutorostrata</name>
    <name type="common">Common minke whale</name>
    <name type="synonym">Balaena rostrata</name>
    <dbReference type="NCBI Taxonomy" id="9767"/>
    <lineage>
        <taxon>Eukaryota</taxon>
        <taxon>Metazoa</taxon>
        <taxon>Chordata</taxon>
        <taxon>Craniata</taxon>
        <taxon>Vertebrata</taxon>
        <taxon>Euteleostomi</taxon>
        <taxon>Mammalia</taxon>
        <taxon>Eutheria</taxon>
        <taxon>Laurasiatheria</taxon>
        <taxon>Artiodactyla</taxon>
        <taxon>Whippomorpha</taxon>
        <taxon>Cetacea</taxon>
        <taxon>Mysticeti</taxon>
        <taxon>Balaenopteridae</taxon>
        <taxon>Balaenoptera</taxon>
    </lineage>
</organism>
<feature type="compositionally biased region" description="Acidic residues" evidence="7">
    <location>
        <begin position="16"/>
        <end position="29"/>
    </location>
</feature>
<comment type="subcellular location">
    <subcellularLocation>
        <location evidence="1 6">Membrane</location>
        <topology evidence="1 6">Multi-pass membrane protein</topology>
    </subcellularLocation>
</comment>
<feature type="transmembrane region" description="Helical" evidence="6">
    <location>
        <begin position="559"/>
        <end position="584"/>
    </location>
</feature>
<gene>
    <name evidence="10" type="primary">TMC6</name>
</gene>
<evidence type="ECO:0000313" key="10">
    <source>
        <dbReference type="RefSeq" id="XP_057392898.1"/>
    </source>
</evidence>
<feature type="transmembrane region" description="Helical" evidence="6">
    <location>
        <begin position="605"/>
        <end position="630"/>
    </location>
</feature>
<sequence>MSRSLAFVLNVPETPQDPEDSQEPSPYDESEVHDSFHQLIQEQSRWVAEEGLELQQRVPGAGALGASGSDRQALLGPEGAPVYSTATLHILASMPSRTIGRSRGAILSQYYSRTVRLRRRAGRPQLRDVGRSARPSLRLYDLELDPAVLEEDEKRGLLVKELQGLTVAQRDHMLRGMPLSLSEKRCLREESRPPRGKRRAWGHRGLLSCCSQLRDSCILASHNLGLALLSGLQALMPWHYALKRIGGQFGSSVLSYFLFLKTLLAFNTLLLLPLLAFIVGVQAAFPPAPSGSVPAFRGLELLTGGGRFTHTVMYYGYYSNATLNQPCASPRDGGQCTPEAGGLPYNMPLAYLFTVGVAFFITCITLVYSMSHSFGESYRVGSTSGVHAITVFCSWDYKVTQKWATRLQHDNIRTQLKQSRVSAERDGVLLALPLVVCLLNLGAPYLFRVLATLERHDSPVLEVYVAICRNLILKMVILGILCYHWLGRRVGTLKDQCWEDFVGQELYRLMVMDFIFTLLDTLLGELVWRLISEKRSQRKGKPEFDIAGNVLELIYGQTLTWLGVLFSPLLPAMQIIKLLFLFYVKKTSLMANCQAPRRPWKASHMSTVFISLLCFPSFLGAAIFLCYAIWQVKPSSICGPFRTLDTMYEAGKVWVRHLEEAGPRVSWLSWIHRYLVESAFPIYLASALLLAVIYLNIQVVKGQRKVICLLKEQLSNEGEDKIFLINKLQRIYERKERSRVGRTEEAVTPPAVFTDDWDAQ</sequence>
<feature type="transmembrane region" description="Helical" evidence="6">
    <location>
        <begin position="349"/>
        <end position="369"/>
    </location>
</feature>
<feature type="domain" description="TMC" evidence="8">
    <location>
        <begin position="497"/>
        <end position="603"/>
    </location>
</feature>
<reference evidence="10" key="1">
    <citation type="submission" date="2025-08" db="UniProtKB">
        <authorList>
            <consortium name="RefSeq"/>
        </authorList>
    </citation>
    <scope>IDENTIFICATION</scope>
</reference>
<dbReference type="Proteomes" id="UP001652580">
    <property type="component" value="Chromosome 20"/>
</dbReference>
<evidence type="ECO:0000256" key="3">
    <source>
        <dbReference type="ARBA" id="ARBA00022692"/>
    </source>
</evidence>
<evidence type="ECO:0000313" key="9">
    <source>
        <dbReference type="Proteomes" id="UP001652580"/>
    </source>
</evidence>
<comment type="similarity">
    <text evidence="2 6">Belongs to the TMC family.</text>
</comment>
<feature type="transmembrane region" description="Helical" evidence="6">
    <location>
        <begin position="427"/>
        <end position="451"/>
    </location>
</feature>
<accession>A0ABM3SST0</accession>
<feature type="transmembrane region" description="Helical" evidence="6">
    <location>
        <begin position="263"/>
        <end position="285"/>
    </location>
</feature>
<keyword evidence="5 6" id="KW-0472">Membrane</keyword>
<feature type="transmembrane region" description="Helical" evidence="6">
    <location>
        <begin position="224"/>
        <end position="242"/>
    </location>
</feature>
<feature type="transmembrane region" description="Helical" evidence="6">
    <location>
        <begin position="678"/>
        <end position="697"/>
    </location>
</feature>
<dbReference type="PANTHER" id="PTHR23302:SF4">
    <property type="entry name" value="TRANSMEMBRANE CHANNEL-LIKE PROTEIN 6"/>
    <property type="match status" value="1"/>
</dbReference>
<dbReference type="Pfam" id="PF07810">
    <property type="entry name" value="TMC"/>
    <property type="match status" value="1"/>
</dbReference>
<evidence type="ECO:0000256" key="1">
    <source>
        <dbReference type="ARBA" id="ARBA00004141"/>
    </source>
</evidence>
<dbReference type="InterPro" id="IPR012496">
    <property type="entry name" value="TMC_dom"/>
</dbReference>
<keyword evidence="9" id="KW-1185">Reference proteome</keyword>
<feature type="transmembrane region" description="Helical" evidence="6">
    <location>
        <begin position="463"/>
        <end position="486"/>
    </location>
</feature>
<keyword evidence="3 6" id="KW-0812">Transmembrane</keyword>
<name>A0ABM3SST0_BALAC</name>
<dbReference type="GeneID" id="103013386"/>
<evidence type="ECO:0000259" key="8">
    <source>
        <dbReference type="Pfam" id="PF07810"/>
    </source>
</evidence>
<evidence type="ECO:0000256" key="5">
    <source>
        <dbReference type="ARBA" id="ARBA00023136"/>
    </source>
</evidence>
<evidence type="ECO:0000256" key="4">
    <source>
        <dbReference type="ARBA" id="ARBA00022989"/>
    </source>
</evidence>
<dbReference type="PANTHER" id="PTHR23302">
    <property type="entry name" value="TRANSMEMBRANE CHANNEL-RELATED"/>
    <property type="match status" value="1"/>
</dbReference>
<dbReference type="InterPro" id="IPR038900">
    <property type="entry name" value="TMC"/>
</dbReference>
<protein>
    <recommendedName>
        <fullName evidence="6">Transmembrane channel-like protein</fullName>
    </recommendedName>
</protein>
<feature type="transmembrane region" description="Helical" evidence="6">
    <location>
        <begin position="506"/>
        <end position="531"/>
    </location>
</feature>
<dbReference type="RefSeq" id="XP_057392898.1">
    <property type="nucleotide sequence ID" value="XM_057536915.1"/>
</dbReference>
<evidence type="ECO:0000256" key="6">
    <source>
        <dbReference type="RuleBase" id="RU310713"/>
    </source>
</evidence>
<feature type="region of interest" description="Disordered" evidence="7">
    <location>
        <begin position="1"/>
        <end position="34"/>
    </location>
</feature>
<evidence type="ECO:0000256" key="7">
    <source>
        <dbReference type="SAM" id="MobiDB-lite"/>
    </source>
</evidence>
<keyword evidence="4 6" id="KW-1133">Transmembrane helix</keyword>
<proteinExistence type="inferred from homology"/>